<sequence length="131" mass="14652">MYASFKEMPSVLKFLTGMAIFFLLLFLKATIPGMFGTFSYNGEVLEFDEIWERGFGIPLILIGLLVPSSGISILLKQKYSRQFYCLALAIAVSTPAIAEKDFYALAFFLIIPVAAALYLFSSKGVRRYYGT</sequence>
<feature type="transmembrane region" description="Helical" evidence="1">
    <location>
        <begin position="104"/>
        <end position="121"/>
    </location>
</feature>
<dbReference type="Proteomes" id="UP000307790">
    <property type="component" value="Unassembled WGS sequence"/>
</dbReference>
<dbReference type="AlphaFoldDB" id="A0A5R9IM56"/>
<dbReference type="EMBL" id="VCBC01000019">
    <property type="protein sequence ID" value="TLU61089.1"/>
    <property type="molecule type" value="Genomic_DNA"/>
</dbReference>
<organism evidence="2 3">
    <name type="scientific">Thalassotalea litorea</name>
    <dbReference type="NCBI Taxonomy" id="2020715"/>
    <lineage>
        <taxon>Bacteria</taxon>
        <taxon>Pseudomonadati</taxon>
        <taxon>Pseudomonadota</taxon>
        <taxon>Gammaproteobacteria</taxon>
        <taxon>Alteromonadales</taxon>
        <taxon>Colwelliaceae</taxon>
        <taxon>Thalassotalea</taxon>
    </lineage>
</organism>
<reference evidence="2 3" key="1">
    <citation type="submission" date="2019-05" db="EMBL/GenBank/DDBJ databases">
        <title>Genome sequences of Thalassotalea litorea 1K03283.</title>
        <authorList>
            <person name="Zhang D."/>
        </authorList>
    </citation>
    <scope>NUCLEOTIDE SEQUENCE [LARGE SCALE GENOMIC DNA]</scope>
    <source>
        <strain evidence="2 3">MCCC 1K03283</strain>
    </source>
</reference>
<name>A0A5R9IM56_9GAMM</name>
<accession>A0A5R9IM56</accession>
<protein>
    <submittedName>
        <fullName evidence="2">Uncharacterized protein</fullName>
    </submittedName>
</protein>
<evidence type="ECO:0000313" key="2">
    <source>
        <dbReference type="EMBL" id="TLU61089.1"/>
    </source>
</evidence>
<keyword evidence="3" id="KW-1185">Reference proteome</keyword>
<comment type="caution">
    <text evidence="2">The sequence shown here is derived from an EMBL/GenBank/DDBJ whole genome shotgun (WGS) entry which is preliminary data.</text>
</comment>
<proteinExistence type="predicted"/>
<gene>
    <name evidence="2" type="ORF">FE810_15565</name>
</gene>
<feature type="transmembrane region" description="Helical" evidence="1">
    <location>
        <begin position="82"/>
        <end position="98"/>
    </location>
</feature>
<evidence type="ECO:0000256" key="1">
    <source>
        <dbReference type="SAM" id="Phobius"/>
    </source>
</evidence>
<keyword evidence="1" id="KW-1133">Transmembrane helix</keyword>
<keyword evidence="1" id="KW-0472">Membrane</keyword>
<keyword evidence="1" id="KW-0812">Transmembrane</keyword>
<feature type="transmembrane region" description="Helical" evidence="1">
    <location>
        <begin position="55"/>
        <end position="75"/>
    </location>
</feature>
<dbReference type="OrthoDB" id="6399940at2"/>
<evidence type="ECO:0000313" key="3">
    <source>
        <dbReference type="Proteomes" id="UP000307790"/>
    </source>
</evidence>
<feature type="transmembrane region" description="Helical" evidence="1">
    <location>
        <begin position="12"/>
        <end position="35"/>
    </location>
</feature>
<dbReference type="RefSeq" id="WP_138321338.1">
    <property type="nucleotide sequence ID" value="NZ_VCBC01000019.1"/>
</dbReference>